<dbReference type="EMBL" id="MT631354">
    <property type="protein sequence ID" value="QNO48555.1"/>
    <property type="molecule type" value="Genomic_DNA"/>
</dbReference>
<dbReference type="InterPro" id="IPR029058">
    <property type="entry name" value="AB_hydrolase_fold"/>
</dbReference>
<evidence type="ECO:0000313" key="3">
    <source>
        <dbReference type="EMBL" id="QNO48938.1"/>
    </source>
</evidence>
<dbReference type="Pfam" id="PF05448">
    <property type="entry name" value="AXE1"/>
    <property type="match status" value="1"/>
</dbReference>
<sequence length="337" mass="37304">MLLFFCHSGRSAEEIRTFNMRGFVNIIWNFSRGGINMKQSLAIGTALLLIAVALILAGCITKQEPEWDVTSDGFLSYRMPVLDSDLDPLPESLEKTDNYTLCKVVYKSRGADIEGLIRIPENRSGKQVPGIVLLPGATVTKEGEQGLARYLCDIGYASIAIDQRNLGGINMEGDLRMFLNGEEPTQHKMVYDALSAAEVLRRHPEIDPDRILYLGESNGGRFAITGCALDERARGVVAISTCGYGIDALVTLGRMKDPEVIRFYRSVDPDTYLDDISPRTFVMIHSLNDPVIPYSSAQQTYIKIGESKSLHIIEAEGHGYNASMNPFLEVELARVFS</sequence>
<name>A0A7G9YLQ4_9EURY</name>
<dbReference type="AlphaFoldDB" id="A0A7G9YLQ4"/>
<dbReference type="Gene3D" id="3.40.50.1820">
    <property type="entry name" value="alpha/beta hydrolase"/>
    <property type="match status" value="1"/>
</dbReference>
<organism evidence="3">
    <name type="scientific">Candidatus Methanogaster sp. ANME-2c ERB4</name>
    <dbReference type="NCBI Taxonomy" id="2759911"/>
    <lineage>
        <taxon>Archaea</taxon>
        <taxon>Methanobacteriati</taxon>
        <taxon>Methanobacteriota</taxon>
        <taxon>Stenosarchaea group</taxon>
        <taxon>Methanomicrobia</taxon>
        <taxon>Methanosarcinales</taxon>
        <taxon>ANME-2 cluster</taxon>
        <taxon>Candidatus Methanogasteraceae</taxon>
        <taxon>Candidatus Methanogaster</taxon>
    </lineage>
</organism>
<dbReference type="PANTHER" id="PTHR22946">
    <property type="entry name" value="DIENELACTONE HYDROLASE DOMAIN-CONTAINING PROTEIN-RELATED"/>
    <property type="match status" value="1"/>
</dbReference>
<gene>
    <name evidence="2" type="ORF">JAJEHNPH_00014</name>
    <name evidence="3" type="ORF">OEPDFBKK_00014</name>
</gene>
<dbReference type="SUPFAM" id="SSF53474">
    <property type="entry name" value="alpha/beta-Hydrolases"/>
    <property type="match status" value="1"/>
</dbReference>
<proteinExistence type="predicted"/>
<dbReference type="InterPro" id="IPR050261">
    <property type="entry name" value="FrsA_esterase"/>
</dbReference>
<dbReference type="InterPro" id="IPR008391">
    <property type="entry name" value="AXE1_dom"/>
</dbReference>
<dbReference type="PANTHER" id="PTHR22946:SF0">
    <property type="entry name" value="DIENELACTONE HYDROLASE DOMAIN-CONTAINING PROTEIN"/>
    <property type="match status" value="1"/>
</dbReference>
<dbReference type="EMBL" id="MT631367">
    <property type="protein sequence ID" value="QNO48938.1"/>
    <property type="molecule type" value="Genomic_DNA"/>
</dbReference>
<accession>A0A7G9YLQ4</accession>
<reference evidence="3" key="1">
    <citation type="submission" date="2020-06" db="EMBL/GenBank/DDBJ databases">
        <title>Unique genomic features of the anaerobic methanotrophic archaea.</title>
        <authorList>
            <person name="Chadwick G.L."/>
            <person name="Skennerton C.T."/>
            <person name="Laso-Perez R."/>
            <person name="Leu A.O."/>
            <person name="Speth D.R."/>
            <person name="Yu H."/>
            <person name="Morgan-Lang C."/>
            <person name="Hatzenpichler R."/>
            <person name="Goudeau D."/>
            <person name="Malmstrom R."/>
            <person name="Brazelton W.J."/>
            <person name="Woyke T."/>
            <person name="Hallam S.J."/>
            <person name="Tyson G.W."/>
            <person name="Wegener G."/>
            <person name="Boetius A."/>
            <person name="Orphan V."/>
        </authorList>
    </citation>
    <scope>NUCLEOTIDE SEQUENCE</scope>
</reference>
<feature type="domain" description="Acetyl xylan esterase" evidence="1">
    <location>
        <begin position="104"/>
        <end position="271"/>
    </location>
</feature>
<evidence type="ECO:0000313" key="2">
    <source>
        <dbReference type="EMBL" id="QNO48555.1"/>
    </source>
</evidence>
<protein>
    <recommendedName>
        <fullName evidence="1">Acetyl xylan esterase domain-containing protein</fullName>
    </recommendedName>
</protein>
<evidence type="ECO:0000259" key="1">
    <source>
        <dbReference type="Pfam" id="PF05448"/>
    </source>
</evidence>